<accession>A0ACB9SEM5</accession>
<protein>
    <submittedName>
        <fullName evidence="1">Uncharacterized protein</fullName>
    </submittedName>
</protein>
<reference evidence="2" key="1">
    <citation type="journal article" date="2023" name="Front. Plant Sci.">
        <title>Chromosomal-level genome assembly of Melastoma candidum provides insights into trichome evolution.</title>
        <authorList>
            <person name="Zhong Y."/>
            <person name="Wu W."/>
            <person name="Sun C."/>
            <person name="Zou P."/>
            <person name="Liu Y."/>
            <person name="Dai S."/>
            <person name="Zhou R."/>
        </authorList>
    </citation>
    <scope>NUCLEOTIDE SEQUENCE [LARGE SCALE GENOMIC DNA]</scope>
</reference>
<name>A0ACB9SEM5_9MYRT</name>
<comment type="caution">
    <text evidence="1">The sequence shown here is derived from an EMBL/GenBank/DDBJ whole genome shotgun (WGS) entry which is preliminary data.</text>
</comment>
<sequence>MRSDRRFSVFPPCTFWESFDFLLLELGKEIVEARNLGLCSFVFTVAGLWPIMELILAGFEDAASLVDSLLC</sequence>
<dbReference type="EMBL" id="CM042880">
    <property type="protein sequence ID" value="KAI4389650.1"/>
    <property type="molecule type" value="Genomic_DNA"/>
</dbReference>
<gene>
    <name evidence="1" type="ORF">MLD38_001853</name>
</gene>
<dbReference type="Proteomes" id="UP001057402">
    <property type="component" value="Chromosome 1"/>
</dbReference>
<proteinExistence type="predicted"/>
<evidence type="ECO:0000313" key="2">
    <source>
        <dbReference type="Proteomes" id="UP001057402"/>
    </source>
</evidence>
<organism evidence="1 2">
    <name type="scientific">Melastoma candidum</name>
    <dbReference type="NCBI Taxonomy" id="119954"/>
    <lineage>
        <taxon>Eukaryota</taxon>
        <taxon>Viridiplantae</taxon>
        <taxon>Streptophyta</taxon>
        <taxon>Embryophyta</taxon>
        <taxon>Tracheophyta</taxon>
        <taxon>Spermatophyta</taxon>
        <taxon>Magnoliopsida</taxon>
        <taxon>eudicotyledons</taxon>
        <taxon>Gunneridae</taxon>
        <taxon>Pentapetalae</taxon>
        <taxon>rosids</taxon>
        <taxon>malvids</taxon>
        <taxon>Myrtales</taxon>
        <taxon>Melastomataceae</taxon>
        <taxon>Melastomatoideae</taxon>
        <taxon>Melastomateae</taxon>
        <taxon>Melastoma</taxon>
    </lineage>
</organism>
<evidence type="ECO:0000313" key="1">
    <source>
        <dbReference type="EMBL" id="KAI4389650.1"/>
    </source>
</evidence>
<keyword evidence="2" id="KW-1185">Reference proteome</keyword>